<dbReference type="InterPro" id="IPR058240">
    <property type="entry name" value="rSAM_sf"/>
</dbReference>
<keyword evidence="5" id="KW-0004">4Fe-4S</keyword>
<dbReference type="InterPro" id="IPR024021">
    <property type="entry name" value="FeFe-hyd_HydE_rSAM"/>
</dbReference>
<keyword evidence="9" id="KW-1185">Reference proteome</keyword>
<dbReference type="InterPro" id="IPR034422">
    <property type="entry name" value="HydE/PylB-like"/>
</dbReference>
<dbReference type="InterPro" id="IPR006638">
    <property type="entry name" value="Elp3/MiaA/NifB-like_rSAM"/>
</dbReference>
<dbReference type="EMBL" id="VBWP01000009">
    <property type="protein sequence ID" value="TLG72117.1"/>
    <property type="molecule type" value="Genomic_DNA"/>
</dbReference>
<dbReference type="AlphaFoldDB" id="A0A5R8Q9K3"/>
<evidence type="ECO:0000256" key="3">
    <source>
        <dbReference type="ARBA" id="ARBA00023004"/>
    </source>
</evidence>
<dbReference type="SFLD" id="SFLDG01082">
    <property type="entry name" value="B12-binding_domain_containing"/>
    <property type="match status" value="1"/>
</dbReference>
<feature type="binding site" evidence="5">
    <location>
        <position position="66"/>
    </location>
    <ligand>
        <name>[4Fe-4S] cluster</name>
        <dbReference type="ChEBI" id="CHEBI:49883"/>
        <note>4Fe-4S-S-AdoMet</note>
    </ligand>
</feature>
<dbReference type="SFLD" id="SFLDF00348">
    <property type="entry name" value="FeFe_hydrogenase_maturase_(Hyd"/>
    <property type="match status" value="1"/>
</dbReference>
<dbReference type="OrthoDB" id="9775764at2"/>
<evidence type="ECO:0000313" key="8">
    <source>
        <dbReference type="EMBL" id="TLG72117.1"/>
    </source>
</evidence>
<dbReference type="SUPFAM" id="SSF102114">
    <property type="entry name" value="Radical SAM enzymes"/>
    <property type="match status" value="1"/>
</dbReference>
<evidence type="ECO:0000256" key="2">
    <source>
        <dbReference type="ARBA" id="ARBA00022723"/>
    </source>
</evidence>
<dbReference type="PANTHER" id="PTHR43726:SF1">
    <property type="entry name" value="BIOTIN SYNTHASE"/>
    <property type="match status" value="1"/>
</dbReference>
<dbReference type="Proteomes" id="UP000306912">
    <property type="component" value="Unassembled WGS sequence"/>
</dbReference>
<evidence type="ECO:0000256" key="5">
    <source>
        <dbReference type="PIRSR" id="PIRSR004762-1"/>
    </source>
</evidence>
<evidence type="ECO:0000259" key="7">
    <source>
        <dbReference type="PROSITE" id="PS51918"/>
    </source>
</evidence>
<dbReference type="SFLD" id="SFLDG01280">
    <property type="entry name" value="HydE/PylB-like"/>
    <property type="match status" value="1"/>
</dbReference>
<keyword evidence="4 5" id="KW-0411">Iron-sulfur</keyword>
<dbReference type="PANTHER" id="PTHR43726">
    <property type="entry name" value="3-METHYLORNITHINE SYNTHASE"/>
    <property type="match status" value="1"/>
</dbReference>
<dbReference type="InterPro" id="IPR013785">
    <property type="entry name" value="Aldolase_TIM"/>
</dbReference>
<dbReference type="InterPro" id="IPR007197">
    <property type="entry name" value="rSAM"/>
</dbReference>
<gene>
    <name evidence="8" type="primary">hydE</name>
    <name evidence="8" type="ORF">FEZ08_09810</name>
</gene>
<protein>
    <submittedName>
        <fullName evidence="8">[FeFe] hydrogenase H-cluster radical SAM maturase HydE</fullName>
    </submittedName>
</protein>
<accession>A0A5R8Q9K3</accession>
<comment type="caution">
    <text evidence="8">The sequence shown here is derived from an EMBL/GenBank/DDBJ whole genome shotgun (WGS) entry which is preliminary data.</text>
</comment>
<organism evidence="8 9">
    <name type="scientific">Culicoidibacter larvae</name>
    <dbReference type="NCBI Taxonomy" id="2579976"/>
    <lineage>
        <taxon>Bacteria</taxon>
        <taxon>Bacillati</taxon>
        <taxon>Bacillota</taxon>
        <taxon>Culicoidibacteria</taxon>
        <taxon>Culicoidibacterales</taxon>
        <taxon>Culicoidibacteraceae</taxon>
        <taxon>Culicoidibacter</taxon>
    </lineage>
</organism>
<dbReference type="GO" id="GO:0051539">
    <property type="term" value="F:4 iron, 4 sulfur cluster binding"/>
    <property type="evidence" value="ECO:0007669"/>
    <property type="project" value="UniProtKB-KW"/>
</dbReference>
<comment type="cofactor">
    <cofactor evidence="5">
        <name>[4Fe-4S] cluster</name>
        <dbReference type="ChEBI" id="CHEBI:49883"/>
    </cofactor>
    <text evidence="5">Binds 1 [4Fe-4S] cluster. The cluster is coordinated with 3 cysteines and an exchangeable S-adenosyl-L-methionine.</text>
</comment>
<proteinExistence type="predicted"/>
<dbReference type="SFLD" id="SFLDG01060">
    <property type="entry name" value="BATS_domain_containing"/>
    <property type="match status" value="1"/>
</dbReference>
<keyword evidence="1 5" id="KW-0949">S-adenosyl-L-methionine</keyword>
<evidence type="ECO:0000256" key="1">
    <source>
        <dbReference type="ARBA" id="ARBA00022691"/>
    </source>
</evidence>
<name>A0A5R8Q9K3_9FIRM</name>
<evidence type="ECO:0000256" key="4">
    <source>
        <dbReference type="ARBA" id="ARBA00023014"/>
    </source>
</evidence>
<feature type="binding site" evidence="6">
    <location>
        <position position="161"/>
    </location>
    <ligand>
        <name>S-adenosyl-L-methionine</name>
        <dbReference type="ChEBI" id="CHEBI:59789"/>
    </ligand>
</feature>
<feature type="domain" description="Radical SAM core" evidence="7">
    <location>
        <begin position="45"/>
        <end position="276"/>
    </location>
</feature>
<dbReference type="PIRSF" id="PIRSF004762">
    <property type="entry name" value="CHP00423"/>
    <property type="match status" value="1"/>
</dbReference>
<dbReference type="NCBIfam" id="TIGR03956">
    <property type="entry name" value="rSAM_HydE"/>
    <property type="match status" value="1"/>
</dbReference>
<keyword evidence="2" id="KW-0479">Metal-binding</keyword>
<dbReference type="GO" id="GO:0046872">
    <property type="term" value="F:metal ion binding"/>
    <property type="evidence" value="ECO:0007669"/>
    <property type="project" value="UniProtKB-KW"/>
</dbReference>
<sequence length="364" mass="40897">MIETILQKEQLSHADLCTLLATKDRRDMDALFAAAYQTKLKYVGNKVYYRGLIEFSNVCTKDCYYCGIRSSNTNVLSFNMSEDEIVEAAIWTWKNRYGSVTLQSGEREDADFTDFVERLILRINEETNNELGITLCIGEQEREVYERWFAAGSHRYLLRIETTNPELFAKIHPQDGNHNFERRLACIKTLQEVGFQVGTGVMIGLPGQTIEDLANDIMFFKAHNIDMIGMGPYIVSSDTPMGQEVLAAGGNSAKAKRERFLLGLKMVAVTRLYLKDVNIAATTALQALNPVGREKGLQAGANILMPIVTTEGYRENYQLYDEKPCVEDTADECKDCLAARVTSVGDEIGFGERGDSPHFFDRQG</sequence>
<dbReference type="CDD" id="cd01335">
    <property type="entry name" value="Radical_SAM"/>
    <property type="match status" value="1"/>
</dbReference>
<dbReference type="RefSeq" id="WP_138191873.1">
    <property type="nucleotide sequence ID" value="NZ_VBWP01000009.1"/>
</dbReference>
<feature type="binding site" evidence="5">
    <location>
        <position position="63"/>
    </location>
    <ligand>
        <name>[4Fe-4S] cluster</name>
        <dbReference type="ChEBI" id="CHEBI:49883"/>
        <note>4Fe-4S-S-AdoMet</note>
    </ligand>
</feature>
<dbReference type="InParanoid" id="A0A5R8Q9K3"/>
<evidence type="ECO:0000256" key="6">
    <source>
        <dbReference type="PIRSR" id="PIRSR004762-2"/>
    </source>
</evidence>
<feature type="binding site" evidence="5">
    <location>
        <position position="59"/>
    </location>
    <ligand>
        <name>[4Fe-4S] cluster</name>
        <dbReference type="ChEBI" id="CHEBI:49883"/>
        <note>4Fe-4S-S-AdoMet</note>
    </ligand>
</feature>
<feature type="binding site" evidence="6">
    <location>
        <position position="183"/>
    </location>
    <ligand>
        <name>S-adenosyl-L-methionine</name>
        <dbReference type="ChEBI" id="CHEBI:59789"/>
    </ligand>
</feature>
<reference evidence="8 9" key="1">
    <citation type="submission" date="2019-05" db="EMBL/GenBank/DDBJ databases">
        <title>Culicoidintestinum kansasii gen. nov., sp. nov. from the gastrointestinal tract of the biting midge, Culicoides sonorensis.</title>
        <authorList>
            <person name="Neupane S."/>
            <person name="Ghosh A."/>
            <person name="Gunther S."/>
            <person name="Martin K."/>
            <person name="Zurek L."/>
        </authorList>
    </citation>
    <scope>NUCLEOTIDE SEQUENCE [LARGE SCALE GENOMIC DNA]</scope>
    <source>
        <strain evidence="8 9">CS-1</strain>
    </source>
</reference>
<dbReference type="GO" id="GO:0016740">
    <property type="term" value="F:transferase activity"/>
    <property type="evidence" value="ECO:0007669"/>
    <property type="project" value="TreeGrafter"/>
</dbReference>
<dbReference type="SMART" id="SM00729">
    <property type="entry name" value="Elp3"/>
    <property type="match status" value="1"/>
</dbReference>
<dbReference type="SFLD" id="SFLDS00029">
    <property type="entry name" value="Radical_SAM"/>
    <property type="match status" value="2"/>
</dbReference>
<dbReference type="Gene3D" id="3.20.20.70">
    <property type="entry name" value="Aldolase class I"/>
    <property type="match status" value="1"/>
</dbReference>
<keyword evidence="3 5" id="KW-0408">Iron</keyword>
<evidence type="ECO:0000313" key="9">
    <source>
        <dbReference type="Proteomes" id="UP000306912"/>
    </source>
</evidence>
<dbReference type="Pfam" id="PF04055">
    <property type="entry name" value="Radical_SAM"/>
    <property type="match status" value="1"/>
</dbReference>
<dbReference type="PROSITE" id="PS51918">
    <property type="entry name" value="RADICAL_SAM"/>
    <property type="match status" value="1"/>
</dbReference>